<dbReference type="CDD" id="cd10150">
    <property type="entry name" value="CobN_like"/>
    <property type="match status" value="1"/>
</dbReference>
<dbReference type="PANTHER" id="PTHR44119">
    <property type="entry name" value="MAGNESIUM-CHELATASE SUBUNIT CHLH, CHLOROPLASTIC"/>
    <property type="match status" value="1"/>
</dbReference>
<dbReference type="EMBL" id="CP014229">
    <property type="protein sequence ID" value="AMD90044.1"/>
    <property type="molecule type" value="Genomic_DNA"/>
</dbReference>
<accession>A0A109W540</accession>
<dbReference type="Pfam" id="PF02514">
    <property type="entry name" value="CobN-Mg_chel"/>
    <property type="match status" value="1"/>
</dbReference>
<proteinExistence type="predicted"/>
<dbReference type="NCBIfam" id="NF004646">
    <property type="entry name" value="PRK05989.2-4"/>
    <property type="match status" value="1"/>
</dbReference>
<gene>
    <name evidence="2" type="ORF">AXF13_07890</name>
    <name evidence="3" type="ORF">AXF13_15300</name>
</gene>
<feature type="domain" description="CobN/magnesium chelatase" evidence="1">
    <location>
        <begin position="107"/>
        <end position="1253"/>
    </location>
</feature>
<dbReference type="STRING" id="44742.AXF13_07890"/>
<evidence type="ECO:0000259" key="1">
    <source>
        <dbReference type="Pfam" id="PF02514"/>
    </source>
</evidence>
<name>A0A109W540_9BACT</name>
<organism evidence="3 4">
    <name type="scientific">Desulfovibrio fairfieldensis</name>
    <dbReference type="NCBI Taxonomy" id="44742"/>
    <lineage>
        <taxon>Bacteria</taxon>
        <taxon>Pseudomonadati</taxon>
        <taxon>Thermodesulfobacteriota</taxon>
        <taxon>Desulfovibrionia</taxon>
        <taxon>Desulfovibrionales</taxon>
        <taxon>Desulfovibrionaceae</taxon>
        <taxon>Desulfovibrio</taxon>
    </lineage>
</organism>
<dbReference type="PANTHER" id="PTHR44119:SF7">
    <property type="entry name" value="MAGNESIUM CHELATASE SUBUNIT"/>
    <property type="match status" value="1"/>
</dbReference>
<dbReference type="EMBL" id="CP014229">
    <property type="protein sequence ID" value="AMD91383.1"/>
    <property type="molecule type" value="Genomic_DNA"/>
</dbReference>
<keyword evidence="4" id="KW-1185">Reference proteome</keyword>
<dbReference type="InterPro" id="IPR003672">
    <property type="entry name" value="CobN/Mg_chltase"/>
</dbReference>
<dbReference type="RefSeq" id="WP_062252368.1">
    <property type="nucleotide sequence ID" value="NZ_CP014229.1"/>
</dbReference>
<dbReference type="KEGG" id="dfi:AXF13_15300"/>
<reference evidence="4" key="1">
    <citation type="submission" date="2016-02" db="EMBL/GenBank/DDBJ databases">
        <authorList>
            <person name="Holder M.E."/>
            <person name="Ajami N.J."/>
            <person name="Petrosino J.F."/>
        </authorList>
    </citation>
    <scope>NUCLEOTIDE SEQUENCE [LARGE SCALE GENOMIC DNA]</scope>
    <source>
        <strain evidence="4">CCUG 45958</strain>
    </source>
</reference>
<evidence type="ECO:0000313" key="4">
    <source>
        <dbReference type="Proteomes" id="UP000069241"/>
    </source>
</evidence>
<reference evidence="3" key="2">
    <citation type="submission" date="2016-02" db="EMBL/GenBank/DDBJ databases">
        <authorList>
            <person name="Wen L."/>
            <person name="He K."/>
            <person name="Yang H."/>
        </authorList>
    </citation>
    <scope>NUCLEOTIDE SEQUENCE [LARGE SCALE GENOMIC DNA]</scope>
    <source>
        <strain evidence="3">CCUG 45958</strain>
    </source>
</reference>
<dbReference type="KEGG" id="dfi:AXF13_07890"/>
<evidence type="ECO:0000313" key="3">
    <source>
        <dbReference type="EMBL" id="AMD91383.1"/>
    </source>
</evidence>
<protein>
    <submittedName>
        <fullName evidence="3">Cobalt chelatase</fullName>
    </submittedName>
</protein>
<dbReference type="Proteomes" id="UP000069241">
    <property type="component" value="Chromosome"/>
</dbReference>
<sequence>MEIPTILTCIVWSSHAAMLREAAKSLGEGVAVRVFCSRDLEERPEDCIQAVEDAGAVFVFRGSDTVWNTLDDPLRGAGEHLPVICVASDPAAWALSSVSPQEAERAYRYLSYGGADNTETLLRFMKALARGDDIATLPEPRAMLWEGLWHPDAPVPAFDGVSAYLDWYAGHAEQKGLCGDTVGLLFGRHYWVNAMTQAEESLVRALENKGLRVLPAFANALRDAALGNRGGTRWAKEVFLDPQGQSRVDALIKLLPYFSREKGMEEEAPAFVGDDSPARDNVRLFRRLGVPVFQPVFSSSKTVEAWQADPQGLGSEVAWAVALPEFEGVVEPFFLGGTVPEKSLGDVAYRMPLPERVQRLAARVERWLRLRDKPVAQRRVAFILHNDPCSSAEGTVGGAAGLDTPASLHALLRDMRDAGYAVAVPESGEALMRMILDRKAVSEFRWTTAREIEGKGGILARVPLAQYQEWAAAWPEEVRRRVDEAWGPPGQGKDGQPPAMTLDGHLLVTGISLGNAVVCVQPKRGCAGSRCDGQVCRILHDPDIPPPHQYLATYRWLQDGFGADAVVHVGTHGTLEFLPGKAVGLSAACLPDTTLHEVPHLYIYNADNPAEAVIAKRRAYATLVNHMRPPQVTGGLDEKLEALDNHLGQWAEVRRRDPSRAHQLEHLVREAARSAGLADVEKDLLQKNPQTDFAILAARLHETLDLLRTTRVDVGLHVLGELPTDKTRADFIYTLLRHDTGNPSSLRRLLCAFNGLDFDALSAPSAELESASEPDRGTLLQRLDEEGAAFTAVLLELLPLPAGEADARLAALMPDLPASLRGALRGLLTRVRDLAARLDASEERASFLHALAGGYVTPGPSGLLARGRDDILPTGRNSYTLDPRRLPTEAAWRVGCNLANGILDKHLKEEGRYPENVAMFWMCNDLMWSDGEGLGQLLALLGVRPVWRGGVVDGHEVIPLKELGRPRIDVTVRVSGLLRDSFPEAVRFLDNAVQAVATLDEDDEGNSVRKHCRERLKQWQQPEEDQSAWRKATLRVFSSRPGVYQGGVDLAVHASAWRTEADLADVFLRWNGYAYGNGVWGEEEVPALTASLSNVDITYNKVVSDEHDLLNCCAIYGIHGGMTAAASHLSGHPVRVYYGDTREPRHVRVRDMADEIRRVVRGKLLNPRWIAGMKRHGYKGAGDMAKRAGRVYGWDATTGLVDDGIFDDMARTFVLDAENRAFFEEHNPWALEEIARRLLEAQARGVWQADPEVLDALRQNYLDMEGWLEERTEAFGSSFQGGGIDVIVAPNTDMQDSEDKI</sequence>
<evidence type="ECO:0000313" key="2">
    <source>
        <dbReference type="EMBL" id="AMD90044.1"/>
    </source>
</evidence>